<organism evidence="1 2">
    <name type="scientific">Vibrio casei</name>
    <dbReference type="NCBI Taxonomy" id="673372"/>
    <lineage>
        <taxon>Bacteria</taxon>
        <taxon>Pseudomonadati</taxon>
        <taxon>Pseudomonadota</taxon>
        <taxon>Gammaproteobacteria</taxon>
        <taxon>Vibrionales</taxon>
        <taxon>Vibrionaceae</taxon>
        <taxon>Vibrio</taxon>
    </lineage>
</organism>
<dbReference type="GeneID" id="303187891"/>
<dbReference type="RefSeq" id="WP_086959484.1">
    <property type="nucleotide sequence ID" value="NZ_AP018680.1"/>
</dbReference>
<evidence type="ECO:0008006" key="3">
    <source>
        <dbReference type="Google" id="ProtNLM"/>
    </source>
</evidence>
<protein>
    <recommendedName>
        <fullName evidence="3">RDD domain-containing protein</fullName>
    </recommendedName>
</protein>
<dbReference type="EMBL" id="QPGL01000001">
    <property type="protein sequence ID" value="RCS72685.1"/>
    <property type="molecule type" value="Genomic_DNA"/>
</dbReference>
<gene>
    <name evidence="1" type="ORF">CIK83_03125</name>
</gene>
<dbReference type="OrthoDB" id="8612316at2"/>
<dbReference type="Proteomes" id="UP000252479">
    <property type="component" value="Unassembled WGS sequence"/>
</dbReference>
<proteinExistence type="predicted"/>
<comment type="caution">
    <text evidence="1">The sequence shown here is derived from an EMBL/GenBank/DDBJ whole genome shotgun (WGS) entry which is preliminary data.</text>
</comment>
<reference evidence="1 2" key="1">
    <citation type="journal article" date="2017" name="Elife">
        <title>Extensive horizontal gene transfer in cheese-associated bacteria.</title>
        <authorList>
            <person name="Bonham K.S."/>
            <person name="Wolfe B.E."/>
            <person name="Dutton R.J."/>
        </authorList>
    </citation>
    <scope>NUCLEOTIDE SEQUENCE [LARGE SCALE GENOMIC DNA]</scope>
    <source>
        <strain evidence="1 2">JB196</strain>
    </source>
</reference>
<dbReference type="AlphaFoldDB" id="A0A368LLL6"/>
<sequence length="61" mass="7251">MNEVSIDTQKSVLASRWSRFWATVIDTLFIFRKDRRCIHDLIAKSKVVDISKPIEFYFSKN</sequence>
<evidence type="ECO:0000313" key="1">
    <source>
        <dbReference type="EMBL" id="RCS72685.1"/>
    </source>
</evidence>
<name>A0A368LLL6_9VIBR</name>
<keyword evidence="2" id="KW-1185">Reference proteome</keyword>
<evidence type="ECO:0000313" key="2">
    <source>
        <dbReference type="Proteomes" id="UP000252479"/>
    </source>
</evidence>
<accession>A0A368LLL6</accession>